<name>A0A7I7NWM3_9MYCO</name>
<evidence type="ECO:0008006" key="5">
    <source>
        <dbReference type="Google" id="ProtNLM"/>
    </source>
</evidence>
<sequence length="95" mass="9983">MRHNPVDHDRTIHRHDAGPASDVERTPGLVVVGAAALAFAVCVATFALGDAGAGVAAAIVALLGFGAGLAWLAMDRRRIRQEERRGWPIGHPAAR</sequence>
<proteinExistence type="predicted"/>
<keyword evidence="4" id="KW-1185">Reference proteome</keyword>
<evidence type="ECO:0000256" key="1">
    <source>
        <dbReference type="SAM" id="MobiDB-lite"/>
    </source>
</evidence>
<dbReference type="EMBL" id="AP022582">
    <property type="protein sequence ID" value="BBY00869.1"/>
    <property type="molecule type" value="Genomic_DNA"/>
</dbReference>
<keyword evidence="2" id="KW-0812">Transmembrane</keyword>
<dbReference type="Proteomes" id="UP000466632">
    <property type="component" value="Chromosome"/>
</dbReference>
<keyword evidence="2" id="KW-0472">Membrane</keyword>
<gene>
    <name evidence="3" type="ORF">MSEO_13680</name>
</gene>
<protein>
    <recommendedName>
        <fullName evidence="5">UsfY protein</fullName>
    </recommendedName>
</protein>
<reference evidence="3 4" key="1">
    <citation type="journal article" date="2019" name="Emerg. Microbes Infect.">
        <title>Comprehensive subspecies identification of 175 nontuberculous mycobacteria species based on 7547 genomic profiles.</title>
        <authorList>
            <person name="Matsumoto Y."/>
            <person name="Kinjo T."/>
            <person name="Motooka D."/>
            <person name="Nabeya D."/>
            <person name="Jung N."/>
            <person name="Uechi K."/>
            <person name="Horii T."/>
            <person name="Iida T."/>
            <person name="Fujita J."/>
            <person name="Nakamura S."/>
        </authorList>
    </citation>
    <scope>NUCLEOTIDE SEQUENCE [LARGE SCALE GENOMIC DNA]</scope>
    <source>
        <strain evidence="3 4">JCM 16018</strain>
    </source>
</reference>
<evidence type="ECO:0000256" key="2">
    <source>
        <dbReference type="SAM" id="Phobius"/>
    </source>
</evidence>
<dbReference type="RefSeq" id="WP_163677722.1">
    <property type="nucleotide sequence ID" value="NZ_AP022582.1"/>
</dbReference>
<evidence type="ECO:0000313" key="3">
    <source>
        <dbReference type="EMBL" id="BBY00869.1"/>
    </source>
</evidence>
<organism evidence="3 4">
    <name type="scientific">Mycobacterium seoulense</name>
    <dbReference type="NCBI Taxonomy" id="386911"/>
    <lineage>
        <taxon>Bacteria</taxon>
        <taxon>Bacillati</taxon>
        <taxon>Actinomycetota</taxon>
        <taxon>Actinomycetes</taxon>
        <taxon>Mycobacteriales</taxon>
        <taxon>Mycobacteriaceae</taxon>
        <taxon>Mycobacterium</taxon>
    </lineage>
</organism>
<dbReference type="AlphaFoldDB" id="A0A7I7NWM3"/>
<feature type="transmembrane region" description="Helical" evidence="2">
    <location>
        <begin position="29"/>
        <end position="49"/>
    </location>
</feature>
<feature type="transmembrane region" description="Helical" evidence="2">
    <location>
        <begin position="55"/>
        <end position="74"/>
    </location>
</feature>
<accession>A0A7I7NWM3</accession>
<feature type="region of interest" description="Disordered" evidence="1">
    <location>
        <begin position="1"/>
        <end position="20"/>
    </location>
</feature>
<evidence type="ECO:0000313" key="4">
    <source>
        <dbReference type="Proteomes" id="UP000466632"/>
    </source>
</evidence>
<dbReference type="KEGG" id="mseo:MSEO_13680"/>
<keyword evidence="2" id="KW-1133">Transmembrane helix</keyword>